<dbReference type="InterPro" id="IPR036273">
    <property type="entry name" value="CRAL/TRIO_N_dom_sf"/>
</dbReference>
<name>A0A9P6YB00_RHIOR</name>
<dbReference type="PANTHER" id="PTHR45657">
    <property type="entry name" value="CRAL-TRIO DOMAIN-CONTAINING PROTEIN YKL091C-RELATED"/>
    <property type="match status" value="1"/>
</dbReference>
<comment type="caution">
    <text evidence="2">The sequence shown here is derived from an EMBL/GenBank/DDBJ whole genome shotgun (WGS) entry which is preliminary data.</text>
</comment>
<evidence type="ECO:0000259" key="1">
    <source>
        <dbReference type="PROSITE" id="PS50191"/>
    </source>
</evidence>
<proteinExistence type="predicted"/>
<dbReference type="SUPFAM" id="SSF46938">
    <property type="entry name" value="CRAL/TRIO N-terminal domain"/>
    <property type="match status" value="1"/>
</dbReference>
<dbReference type="Gene3D" id="3.40.525.10">
    <property type="entry name" value="CRAL-TRIO lipid binding domain"/>
    <property type="match status" value="1"/>
</dbReference>
<sequence length="324" mass="36829">MTPEEQKERIRQLSKELNQVEYNLTDEYLEQFLIARSWNVDGAKDQLLKTIEWRKANQIDFHPVATKDNKLPVLYAVRGYDAIPDSNLESVPGVSEAVLRINKYMGGTCLHKIDREGCPVYIERLQGYHEAKDIAKNVKIEEVEGYHLACNEFLHRVVMKDCSKKAGRPINRETVIFDCTGMGWRQLHMPALNFIRAIADCDQKYYPETLNKFFLVNAPSAFVYVWKIVKAWLDPGTIAKIQILGSDYKDALLKQIPSENLPSFLGGECTCQHMDGGCVPSQVLKNAKPLIATKDNETVSTAYNTQIMNEAKTSDTVRGPSFYE</sequence>
<dbReference type="Proteomes" id="UP000717996">
    <property type="component" value="Unassembled WGS sequence"/>
</dbReference>
<dbReference type="CDD" id="cd00170">
    <property type="entry name" value="SEC14"/>
    <property type="match status" value="1"/>
</dbReference>
<organism evidence="2 3">
    <name type="scientific">Rhizopus oryzae</name>
    <name type="common">Mucormycosis agent</name>
    <name type="synonym">Rhizopus arrhizus var. delemar</name>
    <dbReference type="NCBI Taxonomy" id="64495"/>
    <lineage>
        <taxon>Eukaryota</taxon>
        <taxon>Fungi</taxon>
        <taxon>Fungi incertae sedis</taxon>
        <taxon>Mucoromycota</taxon>
        <taxon>Mucoromycotina</taxon>
        <taxon>Mucoromycetes</taxon>
        <taxon>Mucorales</taxon>
        <taxon>Mucorineae</taxon>
        <taxon>Rhizopodaceae</taxon>
        <taxon>Rhizopus</taxon>
    </lineage>
</organism>
<dbReference type="PROSITE" id="PS50191">
    <property type="entry name" value="CRAL_TRIO"/>
    <property type="match status" value="1"/>
</dbReference>
<dbReference type="AlphaFoldDB" id="A0A9P6YB00"/>
<feature type="domain" description="CRAL-TRIO" evidence="1">
    <location>
        <begin position="97"/>
        <end position="273"/>
    </location>
</feature>
<dbReference type="EMBL" id="JAANIT010000979">
    <property type="protein sequence ID" value="KAG1543055.1"/>
    <property type="molecule type" value="Genomic_DNA"/>
</dbReference>
<evidence type="ECO:0000313" key="3">
    <source>
        <dbReference type="Proteomes" id="UP000717996"/>
    </source>
</evidence>
<dbReference type="InterPro" id="IPR001251">
    <property type="entry name" value="CRAL-TRIO_dom"/>
</dbReference>
<evidence type="ECO:0000313" key="2">
    <source>
        <dbReference type="EMBL" id="KAG1543055.1"/>
    </source>
</evidence>
<gene>
    <name evidence="2" type="ORF">G6F51_006902</name>
</gene>
<dbReference type="OrthoDB" id="1434354at2759"/>
<dbReference type="PANTHER" id="PTHR45657:SF1">
    <property type="entry name" value="CRAL-TRIO DOMAIN-CONTAINING PROTEIN YKL091C-RELATED"/>
    <property type="match status" value="1"/>
</dbReference>
<dbReference type="SUPFAM" id="SSF52087">
    <property type="entry name" value="CRAL/TRIO domain"/>
    <property type="match status" value="1"/>
</dbReference>
<protein>
    <recommendedName>
        <fullName evidence="1">CRAL-TRIO domain-containing protein</fullName>
    </recommendedName>
</protein>
<dbReference type="InterPro" id="IPR051026">
    <property type="entry name" value="PI/PC_transfer"/>
</dbReference>
<dbReference type="InterPro" id="IPR036865">
    <property type="entry name" value="CRAL-TRIO_dom_sf"/>
</dbReference>
<dbReference type="SMART" id="SM00516">
    <property type="entry name" value="SEC14"/>
    <property type="match status" value="1"/>
</dbReference>
<accession>A0A9P6YB00</accession>
<dbReference type="Pfam" id="PF00650">
    <property type="entry name" value="CRAL_TRIO"/>
    <property type="match status" value="1"/>
</dbReference>
<reference evidence="2" key="1">
    <citation type="journal article" date="2020" name="Microb. Genom.">
        <title>Genetic diversity of clinical and environmental Mucorales isolates obtained from an investigation of mucormycosis cases among solid organ transplant recipients.</title>
        <authorList>
            <person name="Nguyen M.H."/>
            <person name="Kaul D."/>
            <person name="Muto C."/>
            <person name="Cheng S.J."/>
            <person name="Richter R.A."/>
            <person name="Bruno V.M."/>
            <person name="Liu G."/>
            <person name="Beyhan S."/>
            <person name="Sundermann A.J."/>
            <person name="Mounaud S."/>
            <person name="Pasculle A.W."/>
            <person name="Nierman W.C."/>
            <person name="Driscoll E."/>
            <person name="Cumbie R."/>
            <person name="Clancy C.J."/>
            <person name="Dupont C.L."/>
        </authorList>
    </citation>
    <scope>NUCLEOTIDE SEQUENCE</scope>
    <source>
        <strain evidence="2">GL16</strain>
    </source>
</reference>